<evidence type="ECO:0000313" key="4">
    <source>
        <dbReference type="Proteomes" id="UP000008143"/>
    </source>
</evidence>
<dbReference type="AGR" id="Xenbase:XB-GENE-29081563"/>
<dbReference type="AlphaFoldDB" id="A0A8J1K168"/>
<dbReference type="GO" id="GO:0030414">
    <property type="term" value="F:peptidase inhibitor activity"/>
    <property type="evidence" value="ECO:0007669"/>
    <property type="project" value="UniProtKB-KW"/>
</dbReference>
<dbReference type="Gene3D" id="2.10.25.10">
    <property type="entry name" value="Laminin"/>
    <property type="match status" value="2"/>
</dbReference>
<dbReference type="SUPFAM" id="SSF57567">
    <property type="entry name" value="Serine protease inhibitors"/>
    <property type="match status" value="2"/>
</dbReference>
<protein>
    <submittedName>
        <fullName evidence="5">Zonadhesin</fullName>
    </submittedName>
</protein>
<dbReference type="RefSeq" id="XP_031762436.1">
    <property type="nucleotide sequence ID" value="XM_031906576.1"/>
</dbReference>
<feature type="domain" description="TIL" evidence="3">
    <location>
        <begin position="96"/>
        <end position="152"/>
    </location>
</feature>
<evidence type="ECO:0000313" key="6">
    <source>
        <dbReference type="Xenbase" id="XB-GENE-29081563"/>
    </source>
</evidence>
<evidence type="ECO:0000256" key="1">
    <source>
        <dbReference type="ARBA" id="ARBA00022690"/>
    </source>
</evidence>
<evidence type="ECO:0000256" key="2">
    <source>
        <dbReference type="ARBA" id="ARBA00023157"/>
    </source>
</evidence>
<accession>A0A8J1K168</accession>
<dbReference type="InterPro" id="IPR051368">
    <property type="entry name" value="SerProtInhib-TIL_Domain"/>
</dbReference>
<reference evidence="5" key="1">
    <citation type="submission" date="2025-08" db="UniProtKB">
        <authorList>
            <consortium name="RefSeq"/>
        </authorList>
    </citation>
    <scope>IDENTIFICATION</scope>
    <source>
        <strain evidence="5">Nigerian</strain>
        <tissue evidence="5">Liver and blood</tissue>
    </source>
</reference>
<proteinExistence type="predicted"/>
<dbReference type="Xenbase" id="XB-GENE-29081563">
    <property type="gene designation" value="LOC100493186"/>
</dbReference>
<evidence type="ECO:0000259" key="3">
    <source>
        <dbReference type="Pfam" id="PF01826"/>
    </source>
</evidence>
<organism evidence="4 5">
    <name type="scientific">Xenopus tropicalis</name>
    <name type="common">Western clawed frog</name>
    <name type="synonym">Silurana tropicalis</name>
    <dbReference type="NCBI Taxonomy" id="8364"/>
    <lineage>
        <taxon>Eukaryota</taxon>
        <taxon>Metazoa</taxon>
        <taxon>Chordata</taxon>
        <taxon>Craniata</taxon>
        <taxon>Vertebrata</taxon>
        <taxon>Euteleostomi</taxon>
        <taxon>Amphibia</taxon>
        <taxon>Batrachia</taxon>
        <taxon>Anura</taxon>
        <taxon>Pipoidea</taxon>
        <taxon>Pipidae</taxon>
        <taxon>Xenopodinae</taxon>
        <taxon>Xenopus</taxon>
        <taxon>Silurana</taxon>
    </lineage>
</organism>
<dbReference type="InterPro" id="IPR002919">
    <property type="entry name" value="TIL_dom"/>
</dbReference>
<dbReference type="CDD" id="cd19941">
    <property type="entry name" value="TIL"/>
    <property type="match status" value="2"/>
</dbReference>
<evidence type="ECO:0000313" key="5">
    <source>
        <dbReference type="RefSeq" id="XP_031762436.1"/>
    </source>
</evidence>
<keyword evidence="1" id="KW-0646">Protease inhibitor</keyword>
<keyword evidence="4" id="KW-1185">Reference proteome</keyword>
<name>A0A8J1K168_XENTR</name>
<dbReference type="OrthoDB" id="671595at2759"/>
<dbReference type="InterPro" id="IPR036084">
    <property type="entry name" value="Ser_inhib-like_sf"/>
</dbReference>
<sequence length="211" mass="23250">MAPGFSFTRAEVLTGKQIQKPMQDKISTTKHHFVQVKLQQVSRKSFMMATWQKYSSLGLLAMAVLFAAIDQSQAPPHPLARVVVGQNQAAPPQTQCPTNMVYGCMRTCFSNCVNLNSTTDTCNRGCMMGCDCKDGFVFKSKDSTTCVPASECKVTCPKHMTYNPCTKETRKTCATMNDPPVTLDSCLPRCVCDTGFILSSERFPHCISECS</sequence>
<dbReference type="KEGG" id="xtr:100493186"/>
<dbReference type="PANTHER" id="PTHR23259">
    <property type="entry name" value="RIDDLE"/>
    <property type="match status" value="1"/>
</dbReference>
<dbReference type="GeneID" id="100493186"/>
<keyword evidence="2" id="KW-1015">Disulfide bond</keyword>
<gene>
    <name evidence="5 6" type="primary">LOC100493186</name>
</gene>
<feature type="domain" description="TIL" evidence="3">
    <location>
        <begin position="156"/>
        <end position="207"/>
    </location>
</feature>
<dbReference type="PANTHER" id="PTHR23259:SF82">
    <property type="entry name" value="SERINE PROTEASE INHIBITOR 1 PROTEIN"/>
    <property type="match status" value="1"/>
</dbReference>
<dbReference type="Proteomes" id="UP000008143">
    <property type="component" value="Chromosome 7"/>
</dbReference>
<dbReference type="Pfam" id="PF01826">
    <property type="entry name" value="TIL"/>
    <property type="match status" value="2"/>
</dbReference>